<sequence length="299" mass="33399">MSTVAEANRHYFDHISDAYDEKPWFALVDQKITHHLRSNLDWVGIPFANTDSSPKDSNVRLLDYACGPGRLSQVYAPYVTMTRGIDISPNMVATYNARARSVSLPHSAINAVVGDLFDKSNPLPPHFSSPEWKDFDLVTAGFAFHHFEDVVHAAKTLKERLRPGGALVISDFLEGGDLQADENGDPMPGTEGNWAIHNHSHGHGHGHGHGHEHKHEHGKERDAEDPTLGVREEMKASIVTPHFTFDFVRNFFTEAGFVDIDVVPMKERVYMEFAGIKLWRTVLFAKGIKPTAKQGKSEL</sequence>
<feature type="domain" description="Methyltransferase type 12" evidence="5">
    <location>
        <begin position="62"/>
        <end position="167"/>
    </location>
</feature>
<dbReference type="Pfam" id="PF08242">
    <property type="entry name" value="Methyltransf_12"/>
    <property type="match status" value="1"/>
</dbReference>
<dbReference type="InterPro" id="IPR029063">
    <property type="entry name" value="SAM-dependent_MTases_sf"/>
</dbReference>
<dbReference type="GO" id="GO:0008168">
    <property type="term" value="F:methyltransferase activity"/>
    <property type="evidence" value="ECO:0007669"/>
    <property type="project" value="UniProtKB-KW"/>
</dbReference>
<name>A0A6A6RIY4_9PLEO</name>
<proteinExistence type="predicted"/>
<keyword evidence="1 6" id="KW-0489">Methyltransferase</keyword>
<feature type="region of interest" description="Disordered" evidence="4">
    <location>
        <begin position="196"/>
        <end position="225"/>
    </location>
</feature>
<dbReference type="GO" id="GO:0032259">
    <property type="term" value="P:methylation"/>
    <property type="evidence" value="ECO:0007669"/>
    <property type="project" value="UniProtKB-KW"/>
</dbReference>
<evidence type="ECO:0000313" key="6">
    <source>
        <dbReference type="EMBL" id="KAF2635047.1"/>
    </source>
</evidence>
<accession>A0A6A6RIY4</accession>
<dbReference type="AlphaFoldDB" id="A0A6A6RIY4"/>
<dbReference type="OrthoDB" id="3647at2759"/>
<reference evidence="6" key="1">
    <citation type="journal article" date="2020" name="Stud. Mycol.">
        <title>101 Dothideomycetes genomes: a test case for predicting lifestyles and emergence of pathogens.</title>
        <authorList>
            <person name="Haridas S."/>
            <person name="Albert R."/>
            <person name="Binder M."/>
            <person name="Bloem J."/>
            <person name="Labutti K."/>
            <person name="Salamov A."/>
            <person name="Andreopoulos B."/>
            <person name="Baker S."/>
            <person name="Barry K."/>
            <person name="Bills G."/>
            <person name="Bluhm B."/>
            <person name="Cannon C."/>
            <person name="Castanera R."/>
            <person name="Culley D."/>
            <person name="Daum C."/>
            <person name="Ezra D."/>
            <person name="Gonzalez J."/>
            <person name="Henrissat B."/>
            <person name="Kuo A."/>
            <person name="Liang C."/>
            <person name="Lipzen A."/>
            <person name="Lutzoni F."/>
            <person name="Magnuson J."/>
            <person name="Mondo S."/>
            <person name="Nolan M."/>
            <person name="Ohm R."/>
            <person name="Pangilinan J."/>
            <person name="Park H.-J."/>
            <person name="Ramirez L."/>
            <person name="Alfaro M."/>
            <person name="Sun H."/>
            <person name="Tritt A."/>
            <person name="Yoshinaga Y."/>
            <person name="Zwiers L.-H."/>
            <person name="Turgeon B."/>
            <person name="Goodwin S."/>
            <person name="Spatafora J."/>
            <person name="Crous P."/>
            <person name="Grigoriev I."/>
        </authorList>
    </citation>
    <scope>NUCLEOTIDE SEQUENCE</scope>
    <source>
        <strain evidence="6">CBS 473.64</strain>
    </source>
</reference>
<evidence type="ECO:0000256" key="3">
    <source>
        <dbReference type="ARBA" id="ARBA00022691"/>
    </source>
</evidence>
<evidence type="ECO:0000313" key="7">
    <source>
        <dbReference type="Proteomes" id="UP000799753"/>
    </source>
</evidence>
<dbReference type="PANTHER" id="PTHR43464:SF19">
    <property type="entry name" value="UBIQUINONE BIOSYNTHESIS O-METHYLTRANSFERASE, MITOCHONDRIAL"/>
    <property type="match status" value="1"/>
</dbReference>
<keyword evidence="3" id="KW-0949">S-adenosyl-L-methionine</keyword>
<evidence type="ECO:0000259" key="5">
    <source>
        <dbReference type="Pfam" id="PF08242"/>
    </source>
</evidence>
<evidence type="ECO:0000256" key="2">
    <source>
        <dbReference type="ARBA" id="ARBA00022679"/>
    </source>
</evidence>
<dbReference type="PANTHER" id="PTHR43464">
    <property type="entry name" value="METHYLTRANSFERASE"/>
    <property type="match status" value="1"/>
</dbReference>
<evidence type="ECO:0000256" key="4">
    <source>
        <dbReference type="SAM" id="MobiDB-lite"/>
    </source>
</evidence>
<dbReference type="Proteomes" id="UP000799753">
    <property type="component" value="Unassembled WGS sequence"/>
</dbReference>
<keyword evidence="7" id="KW-1185">Reference proteome</keyword>
<protein>
    <submittedName>
        <fullName evidence="6">S-adenosyl-L-methionine-dependent methyltransferase</fullName>
    </submittedName>
</protein>
<feature type="compositionally biased region" description="Basic and acidic residues" evidence="4">
    <location>
        <begin position="213"/>
        <end position="225"/>
    </location>
</feature>
<gene>
    <name evidence="6" type="ORF">P280DRAFT_412389</name>
</gene>
<dbReference type="CDD" id="cd02440">
    <property type="entry name" value="AdoMet_MTases"/>
    <property type="match status" value="1"/>
</dbReference>
<organism evidence="6 7">
    <name type="scientific">Massarina eburnea CBS 473.64</name>
    <dbReference type="NCBI Taxonomy" id="1395130"/>
    <lineage>
        <taxon>Eukaryota</taxon>
        <taxon>Fungi</taxon>
        <taxon>Dikarya</taxon>
        <taxon>Ascomycota</taxon>
        <taxon>Pezizomycotina</taxon>
        <taxon>Dothideomycetes</taxon>
        <taxon>Pleosporomycetidae</taxon>
        <taxon>Pleosporales</taxon>
        <taxon>Massarineae</taxon>
        <taxon>Massarinaceae</taxon>
        <taxon>Massarina</taxon>
    </lineage>
</organism>
<feature type="compositionally biased region" description="Basic residues" evidence="4">
    <location>
        <begin position="198"/>
        <end position="212"/>
    </location>
</feature>
<dbReference type="EMBL" id="MU006811">
    <property type="protein sequence ID" value="KAF2635047.1"/>
    <property type="molecule type" value="Genomic_DNA"/>
</dbReference>
<evidence type="ECO:0000256" key="1">
    <source>
        <dbReference type="ARBA" id="ARBA00022603"/>
    </source>
</evidence>
<dbReference type="InterPro" id="IPR013217">
    <property type="entry name" value="Methyltransf_12"/>
</dbReference>
<keyword evidence="2 6" id="KW-0808">Transferase</keyword>
<dbReference type="SUPFAM" id="SSF53335">
    <property type="entry name" value="S-adenosyl-L-methionine-dependent methyltransferases"/>
    <property type="match status" value="1"/>
</dbReference>
<dbReference type="Gene3D" id="3.40.50.150">
    <property type="entry name" value="Vaccinia Virus protein VP39"/>
    <property type="match status" value="1"/>
</dbReference>